<protein>
    <submittedName>
        <fullName evidence="3">Uncharacterized conserved protein YjbJ, UPF0337 family</fullName>
    </submittedName>
</protein>
<evidence type="ECO:0000313" key="3">
    <source>
        <dbReference type="EMBL" id="SIS82109.1"/>
    </source>
</evidence>
<dbReference type="Proteomes" id="UP000186026">
    <property type="component" value="Unassembled WGS sequence"/>
</dbReference>
<dbReference type="STRING" id="529505.SAMN05421761_105172"/>
<dbReference type="InterPro" id="IPR050423">
    <property type="entry name" value="UPF0337_stress_rsp"/>
</dbReference>
<feature type="domain" description="CsbD-like" evidence="2">
    <location>
        <begin position="6"/>
        <end position="55"/>
    </location>
</feature>
<comment type="similarity">
    <text evidence="1">Belongs to the UPF0337 (CsbD) family.</text>
</comment>
<dbReference type="RefSeq" id="WP_076500273.1">
    <property type="nucleotide sequence ID" value="NZ_FTOP01000005.1"/>
</dbReference>
<sequence length="75" mass="8646">MSLELKIKGNWNELKGKLKERYGELTDDDLAYAEGQEDQLLGKIQQKTGAAKEELTKMLFGKEKEEESEKDQIKQ</sequence>
<evidence type="ECO:0000256" key="1">
    <source>
        <dbReference type="ARBA" id="ARBA00009129"/>
    </source>
</evidence>
<reference evidence="4" key="1">
    <citation type="submission" date="2017-01" db="EMBL/GenBank/DDBJ databases">
        <authorList>
            <person name="Varghese N."/>
            <person name="Submissions S."/>
        </authorList>
    </citation>
    <scope>NUCLEOTIDE SEQUENCE [LARGE SCALE GENOMIC DNA]</scope>
    <source>
        <strain evidence="4">DSM 46698</strain>
    </source>
</reference>
<dbReference type="OrthoDB" id="9796058at2"/>
<name>A0A1N7M7Z3_9BACT</name>
<evidence type="ECO:0000313" key="4">
    <source>
        <dbReference type="Proteomes" id="UP000186026"/>
    </source>
</evidence>
<accession>A0A1N7M7Z3</accession>
<dbReference type="EMBL" id="FTOP01000005">
    <property type="protein sequence ID" value="SIS82109.1"/>
    <property type="molecule type" value="Genomic_DNA"/>
</dbReference>
<gene>
    <name evidence="3" type="ORF">SAMN05421761_105172</name>
</gene>
<proteinExistence type="inferred from homology"/>
<dbReference type="SUPFAM" id="SSF69047">
    <property type="entry name" value="Hypothetical protein YjbJ"/>
    <property type="match status" value="1"/>
</dbReference>
<dbReference type="PANTHER" id="PTHR34977">
    <property type="entry name" value="UPF0337 PROTEIN YJBJ"/>
    <property type="match status" value="1"/>
</dbReference>
<dbReference type="Pfam" id="PF05532">
    <property type="entry name" value="CsbD"/>
    <property type="match status" value="1"/>
</dbReference>
<keyword evidence="4" id="KW-1185">Reference proteome</keyword>
<dbReference type="PANTHER" id="PTHR34977:SF1">
    <property type="entry name" value="UPF0337 PROTEIN YJBJ"/>
    <property type="match status" value="1"/>
</dbReference>
<dbReference type="AlphaFoldDB" id="A0A1N7M7Z3"/>
<organism evidence="3 4">
    <name type="scientific">Belliella pelovolcani</name>
    <dbReference type="NCBI Taxonomy" id="529505"/>
    <lineage>
        <taxon>Bacteria</taxon>
        <taxon>Pseudomonadati</taxon>
        <taxon>Bacteroidota</taxon>
        <taxon>Cytophagia</taxon>
        <taxon>Cytophagales</taxon>
        <taxon>Cyclobacteriaceae</taxon>
        <taxon>Belliella</taxon>
    </lineage>
</organism>
<dbReference type="Gene3D" id="1.10.1470.10">
    <property type="entry name" value="YjbJ"/>
    <property type="match status" value="1"/>
</dbReference>
<dbReference type="InterPro" id="IPR036629">
    <property type="entry name" value="YjbJ_sf"/>
</dbReference>
<evidence type="ECO:0000259" key="2">
    <source>
        <dbReference type="Pfam" id="PF05532"/>
    </source>
</evidence>
<dbReference type="InterPro" id="IPR008462">
    <property type="entry name" value="CsbD"/>
</dbReference>